<dbReference type="PROSITE" id="PS50914">
    <property type="entry name" value="BON"/>
    <property type="match status" value="2"/>
</dbReference>
<comment type="caution">
    <text evidence="2">The sequence shown here is derived from an EMBL/GenBank/DDBJ whole genome shotgun (WGS) entry which is preliminary data.</text>
</comment>
<feature type="domain" description="BON" evidence="1">
    <location>
        <begin position="120"/>
        <end position="188"/>
    </location>
</feature>
<dbReference type="Pfam" id="PF04972">
    <property type="entry name" value="BON"/>
    <property type="match status" value="2"/>
</dbReference>
<dbReference type="PROSITE" id="PS51257">
    <property type="entry name" value="PROKAR_LIPOPROTEIN"/>
    <property type="match status" value="1"/>
</dbReference>
<gene>
    <name evidence="2" type="ORF">HY618_06645</name>
</gene>
<dbReference type="InterPro" id="IPR007055">
    <property type="entry name" value="BON_dom"/>
</dbReference>
<protein>
    <submittedName>
        <fullName evidence="2">BON domain-containing protein</fullName>
    </submittedName>
</protein>
<dbReference type="Gene3D" id="3.30.1340.30">
    <property type="match status" value="1"/>
</dbReference>
<dbReference type="EMBL" id="JACQRX010000290">
    <property type="protein sequence ID" value="MBI4252122.1"/>
    <property type="molecule type" value="Genomic_DNA"/>
</dbReference>
<evidence type="ECO:0000259" key="1">
    <source>
        <dbReference type="PROSITE" id="PS50914"/>
    </source>
</evidence>
<name>A0A932ZXQ1_UNCTE</name>
<evidence type="ECO:0000313" key="2">
    <source>
        <dbReference type="EMBL" id="MBI4252122.1"/>
    </source>
</evidence>
<sequence length="198" mass="21272">MGRMAGAAALTLLGGMLSGCVTLVAEVAQKAWEARSTLDQVRDVAIHTGILNRMMEKDPTLPLEIRTDVWEGRVLLTGKVTDLVLAAEVEHLARQGEGVRAVYNRIQVAGEGGAQGSLAGDVWIEAQAKVLLLGEDGVTSVNYRWQAFGSQVYIIGRAGSARERDAVLRILRRIQGVRGVHDFIEVRPPGAPLPAAAR</sequence>
<dbReference type="PANTHER" id="PTHR34606">
    <property type="entry name" value="BON DOMAIN-CONTAINING PROTEIN"/>
    <property type="match status" value="1"/>
</dbReference>
<evidence type="ECO:0000313" key="3">
    <source>
        <dbReference type="Proteomes" id="UP000752292"/>
    </source>
</evidence>
<dbReference type="PANTHER" id="PTHR34606:SF15">
    <property type="entry name" value="BON DOMAIN-CONTAINING PROTEIN"/>
    <property type="match status" value="1"/>
</dbReference>
<dbReference type="InterPro" id="IPR051686">
    <property type="entry name" value="Lipoprotein_DolP"/>
</dbReference>
<proteinExistence type="predicted"/>
<reference evidence="2" key="1">
    <citation type="submission" date="2020-07" db="EMBL/GenBank/DDBJ databases">
        <title>Huge and variable diversity of episymbiotic CPR bacteria and DPANN archaea in groundwater ecosystems.</title>
        <authorList>
            <person name="He C.Y."/>
            <person name="Keren R."/>
            <person name="Whittaker M."/>
            <person name="Farag I.F."/>
            <person name="Doudna J."/>
            <person name="Cate J.H.D."/>
            <person name="Banfield J.F."/>
        </authorList>
    </citation>
    <scope>NUCLEOTIDE SEQUENCE</scope>
    <source>
        <strain evidence="2">NC_groundwater_1370_Ag_S-0.2um_69_93</strain>
    </source>
</reference>
<accession>A0A932ZXQ1</accession>
<organism evidence="2 3">
    <name type="scientific">Tectimicrobiota bacterium</name>
    <dbReference type="NCBI Taxonomy" id="2528274"/>
    <lineage>
        <taxon>Bacteria</taxon>
        <taxon>Pseudomonadati</taxon>
        <taxon>Nitrospinota/Tectimicrobiota group</taxon>
        <taxon>Candidatus Tectimicrobiota</taxon>
    </lineage>
</organism>
<dbReference type="Proteomes" id="UP000752292">
    <property type="component" value="Unassembled WGS sequence"/>
</dbReference>
<dbReference type="AlphaFoldDB" id="A0A932ZXQ1"/>
<feature type="domain" description="BON" evidence="1">
    <location>
        <begin position="42"/>
        <end position="110"/>
    </location>
</feature>